<feature type="transmembrane region" description="Helical" evidence="1">
    <location>
        <begin position="238"/>
        <end position="256"/>
    </location>
</feature>
<feature type="transmembrane region" description="Helical" evidence="1">
    <location>
        <begin position="307"/>
        <end position="325"/>
    </location>
</feature>
<dbReference type="InterPro" id="IPR007441">
    <property type="entry name" value="EutH"/>
</dbReference>
<feature type="transmembrane region" description="Helical" evidence="1">
    <location>
        <begin position="106"/>
        <end position="131"/>
    </location>
</feature>
<dbReference type="PIRSF" id="PIRSF019466">
    <property type="entry name" value="EutH"/>
    <property type="match status" value="1"/>
</dbReference>
<feature type="transmembrane region" description="Helical" evidence="1">
    <location>
        <begin position="276"/>
        <end position="295"/>
    </location>
</feature>
<name>A0A5C0SGM0_CRATE</name>
<organism evidence="2 3">
    <name type="scientific">Crassaminicella thermophila</name>
    <dbReference type="NCBI Taxonomy" id="2599308"/>
    <lineage>
        <taxon>Bacteria</taxon>
        <taxon>Bacillati</taxon>
        <taxon>Bacillota</taxon>
        <taxon>Clostridia</taxon>
        <taxon>Eubacteriales</taxon>
        <taxon>Clostridiaceae</taxon>
        <taxon>Crassaminicella</taxon>
    </lineage>
</organism>
<keyword evidence="1" id="KW-1133">Transmembrane helix</keyword>
<evidence type="ECO:0000313" key="2">
    <source>
        <dbReference type="EMBL" id="QEK12896.1"/>
    </source>
</evidence>
<keyword evidence="3" id="KW-1185">Reference proteome</keyword>
<dbReference type="PANTHER" id="PTHR40089:SF1">
    <property type="entry name" value="ETHANOLAMINE PERMEASE EUTH-RELATED"/>
    <property type="match status" value="1"/>
</dbReference>
<keyword evidence="1" id="KW-0472">Membrane</keyword>
<reference evidence="2 3" key="1">
    <citation type="submission" date="2019-07" db="EMBL/GenBank/DDBJ databases">
        <title>Complete genome of Crassaminicella thermophila SY095.</title>
        <authorList>
            <person name="Li X."/>
        </authorList>
    </citation>
    <scope>NUCLEOTIDE SEQUENCE [LARGE SCALE GENOMIC DNA]</scope>
    <source>
        <strain evidence="2 3">SY095</strain>
    </source>
</reference>
<evidence type="ECO:0000313" key="3">
    <source>
        <dbReference type="Proteomes" id="UP000324646"/>
    </source>
</evidence>
<feature type="transmembrane region" description="Helical" evidence="1">
    <location>
        <begin position="202"/>
        <end position="226"/>
    </location>
</feature>
<proteinExistence type="predicted"/>
<dbReference type="NCBIfam" id="NF011667">
    <property type="entry name" value="PRK15086.1-3"/>
    <property type="match status" value="1"/>
</dbReference>
<sequence>MNIEKMIVYFMTFFMLVGAIDKIIGNKFGYAEKFENGFMAMGPLALSMIGAVSLAPVIARILRPVIVPIYTFLGADPSIFATTLLASDMGGYSLALALASTKEIGLFSGLILGTIMGPTFCFTIPVALGIIEKEDHEFLAKGVLAGLIAVPIGSFVGGIVAGFSWRMLMHNLVPIIVVAGLIGIALWKIPEKSIKVFTKFGNFVIGLITLGTAAIIIETLTGIILIPGMAPISEGIKIVGSIAIVLAGAFPMVYFIQKTFKDPIMKVGEFIGISHIAVIGLLSSLAHCIPMFGILKDMDNKGKILNVAFAVSGAFVFGSHLGFTAGISKDMILPVIIGKLVSGVSAIFIAYFFIPNENNKKIVNRKVKYEI</sequence>
<feature type="transmembrane region" description="Helical" evidence="1">
    <location>
        <begin position="6"/>
        <end position="25"/>
    </location>
</feature>
<dbReference type="NCBIfam" id="NF011666">
    <property type="entry name" value="PRK15086.1-2"/>
    <property type="match status" value="1"/>
</dbReference>
<feature type="transmembrane region" description="Helical" evidence="1">
    <location>
        <begin position="172"/>
        <end position="190"/>
    </location>
</feature>
<dbReference type="OrthoDB" id="9778282at2"/>
<protein>
    <submittedName>
        <fullName evidence="2">Ethanolamine utilization protein EutH</fullName>
    </submittedName>
</protein>
<accession>A0A5C0SGM0</accession>
<feature type="transmembrane region" description="Helical" evidence="1">
    <location>
        <begin position="37"/>
        <end position="59"/>
    </location>
</feature>
<evidence type="ECO:0000256" key="1">
    <source>
        <dbReference type="SAM" id="Phobius"/>
    </source>
</evidence>
<dbReference type="KEGG" id="crs:FQB35_11480"/>
<dbReference type="GO" id="GO:0034228">
    <property type="term" value="F:ethanolamine transmembrane transporter activity"/>
    <property type="evidence" value="ECO:0007669"/>
    <property type="project" value="InterPro"/>
</dbReference>
<keyword evidence="1" id="KW-0812">Transmembrane</keyword>
<feature type="transmembrane region" description="Helical" evidence="1">
    <location>
        <begin position="143"/>
        <end position="165"/>
    </location>
</feature>
<gene>
    <name evidence="2" type="primary">eutH</name>
    <name evidence="2" type="ORF">FQB35_11480</name>
</gene>
<dbReference type="GO" id="GO:0005886">
    <property type="term" value="C:plasma membrane"/>
    <property type="evidence" value="ECO:0007669"/>
    <property type="project" value="TreeGrafter"/>
</dbReference>
<dbReference type="PANTHER" id="PTHR40089">
    <property type="entry name" value="ETHANOLAMINE UTILIZATION PROTEIN EUTH"/>
    <property type="match status" value="1"/>
</dbReference>
<feature type="transmembrane region" description="Helical" evidence="1">
    <location>
        <begin position="331"/>
        <end position="354"/>
    </location>
</feature>
<dbReference type="RefSeq" id="WP_148810032.1">
    <property type="nucleotide sequence ID" value="NZ_CP042243.1"/>
</dbReference>
<dbReference type="EMBL" id="CP042243">
    <property type="protein sequence ID" value="QEK12896.1"/>
    <property type="molecule type" value="Genomic_DNA"/>
</dbReference>
<dbReference type="AlphaFoldDB" id="A0A5C0SGM0"/>
<dbReference type="Proteomes" id="UP000324646">
    <property type="component" value="Chromosome"/>
</dbReference>
<dbReference type="Pfam" id="PF04346">
    <property type="entry name" value="EutH"/>
    <property type="match status" value="1"/>
</dbReference>